<dbReference type="PANTHER" id="PTHR20930:SF0">
    <property type="entry name" value="PROTEIN ILRUN"/>
    <property type="match status" value="1"/>
</dbReference>
<dbReference type="AlphaFoldDB" id="A0A7T8QVV6"/>
<evidence type="ECO:0000313" key="3">
    <source>
        <dbReference type="EMBL" id="QQP57004.1"/>
    </source>
</evidence>
<dbReference type="EMBL" id="CP045890">
    <property type="protein sequence ID" value="QQP57004.1"/>
    <property type="molecule type" value="Genomic_DNA"/>
</dbReference>
<dbReference type="GO" id="GO:0000407">
    <property type="term" value="C:phagophore assembly site"/>
    <property type="evidence" value="ECO:0007669"/>
    <property type="project" value="TreeGrafter"/>
</dbReference>
<dbReference type="GO" id="GO:0043130">
    <property type="term" value="F:ubiquitin binding"/>
    <property type="evidence" value="ECO:0007669"/>
    <property type="project" value="TreeGrafter"/>
</dbReference>
<evidence type="ECO:0000259" key="2">
    <source>
        <dbReference type="Pfam" id="PF16158"/>
    </source>
</evidence>
<name>A0A7T8QVV6_CALRO</name>
<protein>
    <submittedName>
        <fullName evidence="3">LOC102219486</fullName>
    </submittedName>
</protein>
<dbReference type="CDD" id="cd14947">
    <property type="entry name" value="NBR1_like"/>
    <property type="match status" value="1"/>
</dbReference>
<feature type="region of interest" description="Disordered" evidence="1">
    <location>
        <begin position="180"/>
        <end position="210"/>
    </location>
</feature>
<dbReference type="Proteomes" id="UP000595437">
    <property type="component" value="Chromosome 1"/>
</dbReference>
<evidence type="ECO:0000313" key="4">
    <source>
        <dbReference type="Proteomes" id="UP000595437"/>
    </source>
</evidence>
<feature type="domain" description="Nbr1 FW" evidence="2">
    <location>
        <begin position="81"/>
        <end position="126"/>
    </location>
</feature>
<keyword evidence="4" id="KW-1185">Reference proteome</keyword>
<dbReference type="Pfam" id="PF16158">
    <property type="entry name" value="N_BRCA1_IG"/>
    <property type="match status" value="1"/>
</dbReference>
<organism evidence="3 4">
    <name type="scientific">Caligus rogercresseyi</name>
    <name type="common">Sea louse</name>
    <dbReference type="NCBI Taxonomy" id="217165"/>
    <lineage>
        <taxon>Eukaryota</taxon>
        <taxon>Metazoa</taxon>
        <taxon>Ecdysozoa</taxon>
        <taxon>Arthropoda</taxon>
        <taxon>Crustacea</taxon>
        <taxon>Multicrustacea</taxon>
        <taxon>Hexanauplia</taxon>
        <taxon>Copepoda</taxon>
        <taxon>Siphonostomatoida</taxon>
        <taxon>Caligidae</taxon>
        <taxon>Caligus</taxon>
    </lineage>
</organism>
<dbReference type="Gene3D" id="1.10.8.10">
    <property type="entry name" value="DNA helicase RuvA subunit, C-terminal domain"/>
    <property type="match status" value="1"/>
</dbReference>
<reference evidence="4" key="1">
    <citation type="submission" date="2021-01" db="EMBL/GenBank/DDBJ databases">
        <title>Caligus Genome Assembly.</title>
        <authorList>
            <person name="Gallardo-Escarate C."/>
        </authorList>
    </citation>
    <scope>NUCLEOTIDE SEQUENCE [LARGE SCALE GENOMIC DNA]</scope>
</reference>
<dbReference type="InterPro" id="IPR013783">
    <property type="entry name" value="Ig-like_fold"/>
</dbReference>
<accession>A0A7T8QVV6</accession>
<dbReference type="PANTHER" id="PTHR20930">
    <property type="entry name" value="OVARIAN CARCINOMA ANTIGEN CA125-RELATED"/>
    <property type="match status" value="1"/>
</dbReference>
<dbReference type="InterPro" id="IPR039517">
    <property type="entry name" value="C6orf106_UBA-like"/>
</dbReference>
<proteinExistence type="predicted"/>
<evidence type="ECO:0000256" key="1">
    <source>
        <dbReference type="SAM" id="MobiDB-lite"/>
    </source>
</evidence>
<gene>
    <name evidence="3" type="ORF">FKW44_001854</name>
</gene>
<sequence length="210" mass="23087">MEESELESASFLEKFGCMQTLDQEDLVTEMLRLIGPDKLSGESARFYLEMNMWNVQSAVCSYFDLESGLRLPSMSFLQDLTIGEGESVPPNTPFLKTWKLTNDGSEAWPNGCTLRLSSGTAFSEVSHLPNDLAPAPGIYEAKWRMATPSGLYFGDPIFVIISVELGGTLALTQQLNDFSELGQSPERGPQPPNPGNNNNNNPFAQHASMN</sequence>
<dbReference type="Gene3D" id="2.60.40.10">
    <property type="entry name" value="Immunoglobulins"/>
    <property type="match status" value="1"/>
</dbReference>
<dbReference type="CDD" id="cd14349">
    <property type="entry name" value="UBA_CF106"/>
    <property type="match status" value="1"/>
</dbReference>
<dbReference type="GO" id="GO:0016236">
    <property type="term" value="P:macroautophagy"/>
    <property type="evidence" value="ECO:0007669"/>
    <property type="project" value="TreeGrafter"/>
</dbReference>
<dbReference type="Pfam" id="PF14555">
    <property type="entry name" value="UBA_4"/>
    <property type="match status" value="1"/>
</dbReference>
<dbReference type="OrthoDB" id="661148at2759"/>
<dbReference type="InterPro" id="IPR032350">
    <property type="entry name" value="Nbr1_FW"/>
</dbReference>